<dbReference type="STRING" id="633440.SAMN05421869_101266"/>
<name>A0A1G7Z0B3_9ACTN</name>
<evidence type="ECO:0000259" key="1">
    <source>
        <dbReference type="Pfam" id="PF17765"/>
    </source>
</evidence>
<organism evidence="2 3">
    <name type="scientific">Nonomuraea jiangxiensis</name>
    <dbReference type="NCBI Taxonomy" id="633440"/>
    <lineage>
        <taxon>Bacteria</taxon>
        <taxon>Bacillati</taxon>
        <taxon>Actinomycetota</taxon>
        <taxon>Actinomycetes</taxon>
        <taxon>Streptosporangiales</taxon>
        <taxon>Streptosporangiaceae</taxon>
        <taxon>Nonomuraea</taxon>
    </lineage>
</organism>
<keyword evidence="3" id="KW-1185">Reference proteome</keyword>
<dbReference type="Proteomes" id="UP000199202">
    <property type="component" value="Unassembled WGS sequence"/>
</dbReference>
<dbReference type="Gene3D" id="3.30.450.180">
    <property type="match status" value="1"/>
</dbReference>
<dbReference type="InterPro" id="IPR041413">
    <property type="entry name" value="MLTR_LBD"/>
</dbReference>
<dbReference type="EMBL" id="FNDJ01000001">
    <property type="protein sequence ID" value="SDH01956.1"/>
    <property type="molecule type" value="Genomic_DNA"/>
</dbReference>
<protein>
    <recommendedName>
        <fullName evidence="1">MmyB-like transcription regulator ligand binding domain-containing protein</fullName>
    </recommendedName>
</protein>
<proteinExistence type="predicted"/>
<gene>
    <name evidence="2" type="ORF">SAMN05421869_101266</name>
</gene>
<dbReference type="PANTHER" id="PTHR35010">
    <property type="entry name" value="BLL4672 PROTEIN-RELATED"/>
    <property type="match status" value="1"/>
</dbReference>
<dbReference type="Pfam" id="PF17765">
    <property type="entry name" value="MLTR_LBD"/>
    <property type="match status" value="1"/>
</dbReference>
<evidence type="ECO:0000313" key="2">
    <source>
        <dbReference type="EMBL" id="SDH01956.1"/>
    </source>
</evidence>
<sequence length="206" mass="22797">MDRENPLGERVRACRASSRREQVNPNLLRLMESWSHTPAMVLDRCTTVLAGSPLGMALFDGLTGGGDVVRPVFLDPRAQDFYLDWDLVAGSLLTGLREAAGADGDDAQLIEVVGELSLKSDRFRKMWARNDLSREFGEPRRFRHRLVGELTLRCQILTLDSAPGQQLIVFQAEPDSPSELALCLLERLTAGDPGRPAAHPEPPPDR</sequence>
<feature type="domain" description="MmyB-like transcription regulator ligand binding" evidence="1">
    <location>
        <begin position="23"/>
        <end position="184"/>
    </location>
</feature>
<reference evidence="2 3" key="1">
    <citation type="submission" date="2016-10" db="EMBL/GenBank/DDBJ databases">
        <authorList>
            <person name="de Groot N.N."/>
        </authorList>
    </citation>
    <scope>NUCLEOTIDE SEQUENCE [LARGE SCALE GENOMIC DNA]</scope>
    <source>
        <strain evidence="2 3">CGMCC 4.6533</strain>
    </source>
</reference>
<evidence type="ECO:0000313" key="3">
    <source>
        <dbReference type="Proteomes" id="UP000199202"/>
    </source>
</evidence>
<dbReference type="RefSeq" id="WP_090928192.1">
    <property type="nucleotide sequence ID" value="NZ_FNDJ01000001.1"/>
</dbReference>
<dbReference type="AlphaFoldDB" id="A0A1G7Z0B3"/>
<dbReference type="PANTHER" id="PTHR35010:SF2">
    <property type="entry name" value="BLL4672 PROTEIN"/>
    <property type="match status" value="1"/>
</dbReference>
<accession>A0A1G7Z0B3</accession>